<dbReference type="EMBL" id="FNOS01000002">
    <property type="protein sequence ID" value="SDX73450.1"/>
    <property type="molecule type" value="Genomic_DNA"/>
</dbReference>
<dbReference type="InterPro" id="IPR046229">
    <property type="entry name" value="TnpC-like"/>
</dbReference>
<proteinExistence type="predicted"/>
<keyword evidence="1" id="KW-0175">Coiled coil</keyword>
<keyword evidence="3" id="KW-1185">Reference proteome</keyword>
<protein>
    <recommendedName>
        <fullName evidence="4">Transposase</fullName>
    </recommendedName>
</protein>
<dbReference type="Proteomes" id="UP000198647">
    <property type="component" value="Unassembled WGS sequence"/>
</dbReference>
<dbReference type="Pfam" id="PF19776">
    <property type="entry name" value="DUF6262"/>
    <property type="match status" value="1"/>
</dbReference>
<comment type="caution">
    <text evidence="2">The sequence shown here is derived from an EMBL/GenBank/DDBJ whole genome shotgun (WGS) entry which is preliminary data.</text>
</comment>
<organism evidence="2 3">
    <name type="scientific">Salimicrobium album</name>
    <dbReference type="NCBI Taxonomy" id="50717"/>
    <lineage>
        <taxon>Bacteria</taxon>
        <taxon>Bacillati</taxon>
        <taxon>Bacillota</taxon>
        <taxon>Bacilli</taxon>
        <taxon>Bacillales</taxon>
        <taxon>Bacillaceae</taxon>
        <taxon>Salimicrobium</taxon>
    </lineage>
</organism>
<evidence type="ECO:0000313" key="2">
    <source>
        <dbReference type="EMBL" id="SDX73450.1"/>
    </source>
</evidence>
<evidence type="ECO:0000313" key="3">
    <source>
        <dbReference type="Proteomes" id="UP000198647"/>
    </source>
</evidence>
<sequence>MKVRKRMVLKMSNFDREEQIRQLHQQRKQKTKDKVEEAIKRLTKSSKVINFNSVAKEAGVAKATLYNHIELKERIAFLREQQEEAFVESSTKRDENNQKAVIASLKRRVEKLEKKNKELEEENKQLREKEKEKLSAYFTKI</sequence>
<name>A0A1H3E4A3_9BACI</name>
<evidence type="ECO:0000256" key="1">
    <source>
        <dbReference type="SAM" id="Coils"/>
    </source>
</evidence>
<reference evidence="2 3" key="1">
    <citation type="submission" date="2016-10" db="EMBL/GenBank/DDBJ databases">
        <authorList>
            <person name="Varghese N."/>
            <person name="Submissions S."/>
        </authorList>
    </citation>
    <scope>NUCLEOTIDE SEQUENCE [LARGE SCALE GENOMIC DNA]</scope>
    <source>
        <strain evidence="2 3">DSM 20748</strain>
    </source>
</reference>
<feature type="coiled-coil region" evidence="1">
    <location>
        <begin position="95"/>
        <end position="136"/>
    </location>
</feature>
<evidence type="ECO:0008006" key="4">
    <source>
        <dbReference type="Google" id="ProtNLM"/>
    </source>
</evidence>
<gene>
    <name evidence="2" type="ORF">SAMN04488081_1240</name>
</gene>
<accession>A0A1H3E4A3</accession>